<dbReference type="Proteomes" id="UP000355283">
    <property type="component" value="Unassembled WGS sequence"/>
</dbReference>
<keyword evidence="3" id="KW-1185">Reference proteome</keyword>
<feature type="compositionally biased region" description="Low complexity" evidence="1">
    <location>
        <begin position="555"/>
        <end position="568"/>
    </location>
</feature>
<feature type="region of interest" description="Disordered" evidence="1">
    <location>
        <begin position="1"/>
        <end position="187"/>
    </location>
</feature>
<accession>A0A4D9CRM1</accession>
<feature type="compositionally biased region" description="Basic and acidic residues" evidence="1">
    <location>
        <begin position="406"/>
        <end position="419"/>
    </location>
</feature>
<name>A0A4D9CRM1_9STRA</name>
<organism evidence="2 3">
    <name type="scientific">Nannochloropsis salina CCMP1776</name>
    <dbReference type="NCBI Taxonomy" id="1027361"/>
    <lineage>
        <taxon>Eukaryota</taxon>
        <taxon>Sar</taxon>
        <taxon>Stramenopiles</taxon>
        <taxon>Ochrophyta</taxon>
        <taxon>Eustigmatophyceae</taxon>
        <taxon>Eustigmatales</taxon>
        <taxon>Monodopsidaceae</taxon>
        <taxon>Microchloropsis</taxon>
        <taxon>Microchloropsis salina</taxon>
    </lineage>
</organism>
<feature type="compositionally biased region" description="Gly residues" evidence="1">
    <location>
        <begin position="111"/>
        <end position="120"/>
    </location>
</feature>
<reference evidence="2 3" key="1">
    <citation type="submission" date="2019-01" db="EMBL/GenBank/DDBJ databases">
        <title>Nuclear Genome Assembly of the Microalgal Biofuel strain Nannochloropsis salina CCMP1776.</title>
        <authorList>
            <person name="Hovde B."/>
        </authorList>
    </citation>
    <scope>NUCLEOTIDE SEQUENCE [LARGE SCALE GENOMIC DNA]</scope>
    <source>
        <strain evidence="2 3">CCMP1776</strain>
    </source>
</reference>
<dbReference type="EMBL" id="SDOX01000128">
    <property type="protein sequence ID" value="TFJ81446.1"/>
    <property type="molecule type" value="Genomic_DNA"/>
</dbReference>
<proteinExistence type="predicted"/>
<feature type="region of interest" description="Disordered" evidence="1">
    <location>
        <begin position="523"/>
        <end position="636"/>
    </location>
</feature>
<feature type="compositionally biased region" description="Basic and acidic residues" evidence="1">
    <location>
        <begin position="223"/>
        <end position="241"/>
    </location>
</feature>
<sequence>MVPQSETLSSIGPAWGHEGGSDASQSGERKGSEVVKGKSQGGPWLVPATDDMGQKGGEKEEEEEGGEEKEGEEEKMEEEGKQEGIEGEKVASPNTVEVTPSGELKEEEAGEGGMENGTGAGRDSAGEGVREVSFPSLTDRTDEAQERGSSRPCEGQREAASRQRPPLLATTAPHGTRRGRAPSPQGANYLRLDRIAQPPAAVDFISPAIRRRPGRRASGWLVPREEGGREGKREGGKEGGRKERKWLARPGENASEDRQQGWMEELWLTWGGEPAVVKEFIDSLWGTEPPPATWTRMSGAGPEGGREGGKEGGEIGEIASIEEEGEECRLGYRNDVDGREGFDGLEQQPPRLHHHHHHHHHHHQQEQQQQQHYQPQPQQQQQQPPQPSPQQRQPHILQPQQPEQEPQARRSRAGEEQVGKRRHHTEGRGQQALVHSPQPSARACRGQGVKGRELWREELPGFLSSQRVRSAVDAASASAPTSTAALAVANAAAAVACAALMAANAATAAANAAMDARWGKEAKGACTTGKEKSTVEEKERQRGREARRAQEETSRSSTSGSMEGSQETIKSVEQRGVDLTSLPSHAARPLPSFPPSPFQAHAAPRAEERENVEREGGVGEEEEEEEEEIEIPLSWSLASSTASFDMANDCMESSSTSSVSDISLRCAVGRGQFVGDEGGQSGVQEGVKDKVPSPWVGEPKGQGRNVQVDGLLERVGGVKSGFGCSENEVQGRGRGIEGLLQGPVTEERGKYGAETEEAVEGRQGGGSFMAQVDTTEWIL</sequence>
<feature type="compositionally biased region" description="Low complexity" evidence="1">
    <location>
        <begin position="366"/>
        <end position="405"/>
    </location>
</feature>
<evidence type="ECO:0000256" key="1">
    <source>
        <dbReference type="SAM" id="MobiDB-lite"/>
    </source>
</evidence>
<evidence type="ECO:0000313" key="2">
    <source>
        <dbReference type="EMBL" id="TFJ81446.1"/>
    </source>
</evidence>
<gene>
    <name evidence="2" type="ORF">NSK_007407</name>
</gene>
<feature type="compositionally biased region" description="Basic and acidic residues" evidence="1">
    <location>
        <begin position="27"/>
        <end position="36"/>
    </location>
</feature>
<feature type="compositionally biased region" description="Basic and acidic residues" evidence="1">
    <location>
        <begin position="604"/>
        <end position="617"/>
    </location>
</feature>
<dbReference type="SUPFAM" id="SSF81995">
    <property type="entry name" value="beta-sandwich domain of Sec23/24"/>
    <property type="match status" value="1"/>
</dbReference>
<feature type="compositionally biased region" description="Basic and acidic residues" evidence="1">
    <location>
        <begin position="327"/>
        <end position="342"/>
    </location>
</feature>
<feature type="region of interest" description="Disordered" evidence="1">
    <location>
        <begin position="216"/>
        <end position="259"/>
    </location>
</feature>
<protein>
    <submittedName>
        <fullName evidence="2">Uncharacterized protein</fullName>
    </submittedName>
</protein>
<feature type="compositionally biased region" description="Basic residues" evidence="1">
    <location>
        <begin position="351"/>
        <end position="363"/>
    </location>
</feature>
<feature type="compositionally biased region" description="Basic and acidic residues" evidence="1">
    <location>
        <begin position="78"/>
        <end position="89"/>
    </location>
</feature>
<feature type="compositionally biased region" description="Acidic residues" evidence="1">
    <location>
        <begin position="618"/>
        <end position="630"/>
    </location>
</feature>
<feature type="compositionally biased region" description="Basic and acidic residues" evidence="1">
    <location>
        <begin position="523"/>
        <end position="554"/>
    </location>
</feature>
<feature type="region of interest" description="Disordered" evidence="1">
    <location>
        <begin position="287"/>
        <end position="449"/>
    </location>
</feature>
<feature type="compositionally biased region" description="Polar residues" evidence="1">
    <location>
        <begin position="1"/>
        <end position="10"/>
    </location>
</feature>
<feature type="compositionally biased region" description="Acidic residues" evidence="1">
    <location>
        <begin position="59"/>
        <end position="77"/>
    </location>
</feature>
<feature type="region of interest" description="Disordered" evidence="1">
    <location>
        <begin position="676"/>
        <end position="704"/>
    </location>
</feature>
<evidence type="ECO:0000313" key="3">
    <source>
        <dbReference type="Proteomes" id="UP000355283"/>
    </source>
</evidence>
<feature type="region of interest" description="Disordered" evidence="1">
    <location>
        <begin position="734"/>
        <end position="766"/>
    </location>
</feature>
<feature type="compositionally biased region" description="Basic and acidic residues" evidence="1">
    <location>
        <begin position="304"/>
        <end position="313"/>
    </location>
</feature>
<comment type="caution">
    <text evidence="2">The sequence shown here is derived from an EMBL/GenBank/DDBJ whole genome shotgun (WGS) entry which is preliminary data.</text>
</comment>
<feature type="compositionally biased region" description="Basic and acidic residues" evidence="1">
    <location>
        <begin position="139"/>
        <end position="161"/>
    </location>
</feature>
<dbReference type="AlphaFoldDB" id="A0A4D9CRM1"/>